<dbReference type="PROSITE" id="PS50113">
    <property type="entry name" value="PAC"/>
    <property type="match status" value="1"/>
</dbReference>
<dbReference type="InterPro" id="IPR013655">
    <property type="entry name" value="PAS_fold_3"/>
</dbReference>
<sequence>MGYTADEVVGRHHSLFCDDDLARSAEYREFWARLGRGEFTGGEYLRLGKGGRKVWIQATYNPILDAEGKPFKVVKFATDVTAAKLANAEFEGKVAAIDRSQAVIEFDLAGNVLSANRNFLTAMGYTADEVVGRHHSLFCDDDLARSAEYREFWARLGRGEFTGGEYLRLGKGGRKVWIQATYNPILDAEGKPFK</sequence>
<dbReference type="Gene3D" id="3.30.450.20">
    <property type="entry name" value="PAS domain"/>
    <property type="match status" value="2"/>
</dbReference>
<evidence type="ECO:0000259" key="2">
    <source>
        <dbReference type="PROSITE" id="PS50113"/>
    </source>
</evidence>
<proteinExistence type="predicted"/>
<evidence type="ECO:0000313" key="3">
    <source>
        <dbReference type="EMBL" id="TPG37488.1"/>
    </source>
</evidence>
<protein>
    <submittedName>
        <fullName evidence="3">PAS domain S-box protein</fullName>
    </submittedName>
</protein>
<reference evidence="3 4" key="1">
    <citation type="journal article" date="2019" name="Environ. Microbiol.">
        <title>Species interactions and distinct microbial communities in high Arctic permafrost affected cryosols are associated with the CH4 and CO2 gas fluxes.</title>
        <authorList>
            <person name="Altshuler I."/>
            <person name="Hamel J."/>
            <person name="Turney S."/>
            <person name="Magnuson E."/>
            <person name="Levesque R."/>
            <person name="Greer C."/>
            <person name="Whyte L.G."/>
        </authorList>
    </citation>
    <scope>NUCLEOTIDE SEQUENCE [LARGE SCALE GENOMIC DNA]</scope>
    <source>
        <strain evidence="3 4">S9.3B</strain>
    </source>
</reference>
<keyword evidence="4" id="KW-1185">Reference proteome</keyword>
<dbReference type="PANTHER" id="PTHR24422">
    <property type="entry name" value="CHEMOTAXIS PROTEIN METHYLTRANSFERASE"/>
    <property type="match status" value="1"/>
</dbReference>
<dbReference type="SUPFAM" id="SSF55785">
    <property type="entry name" value="PYP-like sensor domain (PAS domain)"/>
    <property type="match status" value="2"/>
</dbReference>
<dbReference type="AlphaFoldDB" id="A0A502EIG4"/>
<dbReference type="OrthoDB" id="9765776at2"/>
<name>A0A502EIG4_9PROT</name>
<dbReference type="EMBL" id="RCZP01000092">
    <property type="protein sequence ID" value="TPG37488.1"/>
    <property type="molecule type" value="Genomic_DNA"/>
</dbReference>
<dbReference type="CDD" id="cd00130">
    <property type="entry name" value="PAS"/>
    <property type="match status" value="2"/>
</dbReference>
<organism evidence="3 4">
    <name type="scientific">Muricoccus nepalensis</name>
    <dbReference type="NCBI Taxonomy" id="1854500"/>
    <lineage>
        <taxon>Bacteria</taxon>
        <taxon>Pseudomonadati</taxon>
        <taxon>Pseudomonadota</taxon>
        <taxon>Alphaproteobacteria</taxon>
        <taxon>Acetobacterales</taxon>
        <taxon>Roseomonadaceae</taxon>
        <taxon>Muricoccus</taxon>
    </lineage>
</organism>
<dbReference type="InterPro" id="IPR035965">
    <property type="entry name" value="PAS-like_dom_sf"/>
</dbReference>
<evidence type="ECO:0000259" key="1">
    <source>
        <dbReference type="PROSITE" id="PS50112"/>
    </source>
</evidence>
<dbReference type="PANTHER" id="PTHR24422:SF10">
    <property type="entry name" value="CHEMOTAXIS PROTEIN METHYLTRANSFERASE 2"/>
    <property type="match status" value="1"/>
</dbReference>
<dbReference type="InterPro" id="IPR050903">
    <property type="entry name" value="Bact_Chemotaxis_MeTrfase"/>
</dbReference>
<feature type="domain" description="PAS" evidence="1">
    <location>
        <begin position="103"/>
        <end position="133"/>
    </location>
</feature>
<dbReference type="PROSITE" id="PS50112">
    <property type="entry name" value="PAS"/>
    <property type="match status" value="1"/>
</dbReference>
<dbReference type="InterPro" id="IPR000700">
    <property type="entry name" value="PAS-assoc_C"/>
</dbReference>
<evidence type="ECO:0000313" key="4">
    <source>
        <dbReference type="Proteomes" id="UP000317078"/>
    </source>
</evidence>
<dbReference type="Pfam" id="PF08447">
    <property type="entry name" value="PAS_3"/>
    <property type="match status" value="2"/>
</dbReference>
<accession>A0A502EIG4</accession>
<comment type="caution">
    <text evidence="3">The sequence shown here is derived from an EMBL/GenBank/DDBJ whole genome shotgun (WGS) entry which is preliminary data.</text>
</comment>
<feature type="domain" description="PAC" evidence="2">
    <location>
        <begin position="40"/>
        <end position="92"/>
    </location>
</feature>
<feature type="non-terminal residue" evidence="3">
    <location>
        <position position="194"/>
    </location>
</feature>
<dbReference type="Proteomes" id="UP000317078">
    <property type="component" value="Unassembled WGS sequence"/>
</dbReference>
<dbReference type="NCBIfam" id="TIGR00229">
    <property type="entry name" value="sensory_box"/>
    <property type="match status" value="2"/>
</dbReference>
<gene>
    <name evidence="3" type="ORF">EAH89_30070</name>
</gene>
<dbReference type="InterPro" id="IPR000014">
    <property type="entry name" value="PAS"/>
</dbReference>